<gene>
    <name evidence="5" type="ORF">RU86_GL001026</name>
</gene>
<dbReference type="SMART" id="SM00420">
    <property type="entry name" value="HTH_DEOR"/>
    <property type="match status" value="1"/>
</dbReference>
<protein>
    <submittedName>
        <fullName evidence="5">Transcriptional regulator</fullName>
    </submittedName>
</protein>
<evidence type="ECO:0000256" key="2">
    <source>
        <dbReference type="ARBA" id="ARBA00023125"/>
    </source>
</evidence>
<dbReference type="PANTHER" id="PTHR30363:SF51">
    <property type="entry name" value="HTH-TYPE TRANSCRIPTIONAL REPRESSOR GLCR"/>
    <property type="match status" value="1"/>
</dbReference>
<keyword evidence="3" id="KW-0804">Transcription</keyword>
<dbReference type="InterPro" id="IPR014036">
    <property type="entry name" value="DeoR-like_C"/>
</dbReference>
<sequence length="255" mass="28030">MNQKERLEQILKILEKQQTISQEEMVSIFAISKDTARRDIVKLVDSGLVERYPGGVSLPVLKAKIEDYANRLIKNAGDKKRIAEKASSLLESNMTIYLDVSTTVNFLASAIDKKEVAVVTNSIDNAMSVNRKVSKQVYLLGGFLNSDSHLISGASVLQQLQRFNFDYAFIGGGGITEQGVFYSELTDISLKEEIISNSQKVCLLVDGTKINKVTGYKLDFSGIDIIITNRIFPGDISSKLMSLGIEVINIGEGIA</sequence>
<dbReference type="Proteomes" id="UP000218282">
    <property type="component" value="Unassembled WGS sequence"/>
</dbReference>
<dbReference type="AlphaFoldDB" id="A0A2A5S5B6"/>
<dbReference type="InterPro" id="IPR036388">
    <property type="entry name" value="WH-like_DNA-bd_sf"/>
</dbReference>
<dbReference type="PANTHER" id="PTHR30363">
    <property type="entry name" value="HTH-TYPE TRANSCRIPTIONAL REGULATOR SRLR-RELATED"/>
    <property type="match status" value="1"/>
</dbReference>
<evidence type="ECO:0000259" key="4">
    <source>
        <dbReference type="PROSITE" id="PS51000"/>
    </source>
</evidence>
<dbReference type="InterPro" id="IPR036390">
    <property type="entry name" value="WH_DNA-bd_sf"/>
</dbReference>
<keyword evidence="6" id="KW-1185">Reference proteome</keyword>
<name>A0A2A5S5B6_9LACT</name>
<accession>A0A2A5S5B6</accession>
<dbReference type="PROSITE" id="PS00894">
    <property type="entry name" value="HTH_DEOR_1"/>
    <property type="match status" value="1"/>
</dbReference>
<keyword evidence="1" id="KW-0805">Transcription regulation</keyword>
<dbReference type="GO" id="GO:0003700">
    <property type="term" value="F:DNA-binding transcription factor activity"/>
    <property type="evidence" value="ECO:0007669"/>
    <property type="project" value="InterPro"/>
</dbReference>
<organism evidence="5 6">
    <name type="scientific">Pseudolactococcus piscium</name>
    <dbReference type="NCBI Taxonomy" id="1364"/>
    <lineage>
        <taxon>Bacteria</taxon>
        <taxon>Bacillati</taxon>
        <taxon>Bacillota</taxon>
        <taxon>Bacilli</taxon>
        <taxon>Lactobacillales</taxon>
        <taxon>Streptococcaceae</taxon>
        <taxon>Pseudolactococcus</taxon>
    </lineage>
</organism>
<keyword evidence="2" id="KW-0238">DNA-binding</keyword>
<dbReference type="EMBL" id="JXJW01000002">
    <property type="protein sequence ID" value="PCS08642.1"/>
    <property type="molecule type" value="Genomic_DNA"/>
</dbReference>
<reference evidence="5 6" key="1">
    <citation type="submission" date="2014-12" db="EMBL/GenBank/DDBJ databases">
        <title>Draft genome sequences of 10 type strains of Lactococcus.</title>
        <authorList>
            <person name="Sun Z."/>
            <person name="Zhong Z."/>
            <person name="Liu W."/>
            <person name="Zhang W."/>
            <person name="Zhang H."/>
        </authorList>
    </citation>
    <scope>NUCLEOTIDE SEQUENCE [LARGE SCALE GENOMIC DNA]</scope>
    <source>
        <strain evidence="5 6">DSM 6634</strain>
    </source>
</reference>
<feature type="domain" description="HTH deoR-type" evidence="4">
    <location>
        <begin position="3"/>
        <end position="58"/>
    </location>
</feature>
<evidence type="ECO:0000256" key="1">
    <source>
        <dbReference type="ARBA" id="ARBA00023015"/>
    </source>
</evidence>
<dbReference type="SMART" id="SM01134">
    <property type="entry name" value="DeoRC"/>
    <property type="match status" value="1"/>
</dbReference>
<dbReference type="PRINTS" id="PR00037">
    <property type="entry name" value="HTHLACR"/>
</dbReference>
<proteinExistence type="predicted"/>
<evidence type="ECO:0000256" key="3">
    <source>
        <dbReference type="ARBA" id="ARBA00023163"/>
    </source>
</evidence>
<dbReference type="InterPro" id="IPR037171">
    <property type="entry name" value="NagB/RpiA_transferase-like"/>
</dbReference>
<dbReference type="InterPro" id="IPR001034">
    <property type="entry name" value="DeoR_HTH"/>
</dbReference>
<dbReference type="SUPFAM" id="SSF46785">
    <property type="entry name" value="Winged helix' DNA-binding domain"/>
    <property type="match status" value="1"/>
</dbReference>
<dbReference type="InterPro" id="IPR050313">
    <property type="entry name" value="Carb_Metab_HTH_regulators"/>
</dbReference>
<dbReference type="SUPFAM" id="SSF100950">
    <property type="entry name" value="NagB/RpiA/CoA transferase-like"/>
    <property type="match status" value="1"/>
</dbReference>
<dbReference type="Gene3D" id="1.10.10.10">
    <property type="entry name" value="Winged helix-like DNA-binding domain superfamily/Winged helix DNA-binding domain"/>
    <property type="match status" value="1"/>
</dbReference>
<comment type="caution">
    <text evidence="5">The sequence shown here is derived from an EMBL/GenBank/DDBJ whole genome shotgun (WGS) entry which is preliminary data.</text>
</comment>
<dbReference type="GO" id="GO:0003677">
    <property type="term" value="F:DNA binding"/>
    <property type="evidence" value="ECO:0007669"/>
    <property type="project" value="UniProtKB-KW"/>
</dbReference>
<dbReference type="RefSeq" id="WP_096813662.1">
    <property type="nucleotide sequence ID" value="NZ_JXJW01000002.1"/>
</dbReference>
<dbReference type="Gene3D" id="3.40.50.1360">
    <property type="match status" value="1"/>
</dbReference>
<dbReference type="Pfam" id="PF00455">
    <property type="entry name" value="DeoRC"/>
    <property type="match status" value="1"/>
</dbReference>
<dbReference type="InterPro" id="IPR018356">
    <property type="entry name" value="Tscrpt_reg_HTH_DeoR_CS"/>
</dbReference>
<dbReference type="Pfam" id="PF08220">
    <property type="entry name" value="HTH_DeoR"/>
    <property type="match status" value="1"/>
</dbReference>
<evidence type="ECO:0000313" key="6">
    <source>
        <dbReference type="Proteomes" id="UP000218282"/>
    </source>
</evidence>
<dbReference type="PROSITE" id="PS51000">
    <property type="entry name" value="HTH_DEOR_2"/>
    <property type="match status" value="1"/>
</dbReference>
<evidence type="ECO:0000313" key="5">
    <source>
        <dbReference type="EMBL" id="PCS08642.1"/>
    </source>
</evidence>